<keyword evidence="1" id="KW-0175">Coiled coil</keyword>
<feature type="region of interest" description="Disordered" evidence="2">
    <location>
        <begin position="1"/>
        <end position="23"/>
    </location>
</feature>
<organism evidence="4">
    <name type="scientific">Corethron hystrix</name>
    <dbReference type="NCBI Taxonomy" id="216773"/>
    <lineage>
        <taxon>Eukaryota</taxon>
        <taxon>Sar</taxon>
        <taxon>Stramenopiles</taxon>
        <taxon>Ochrophyta</taxon>
        <taxon>Bacillariophyta</taxon>
        <taxon>Coscinodiscophyceae</taxon>
        <taxon>Corethrophycidae</taxon>
        <taxon>Corethrales</taxon>
        <taxon>Corethraceae</taxon>
        <taxon>Corethron</taxon>
    </lineage>
</organism>
<evidence type="ECO:0000256" key="1">
    <source>
        <dbReference type="SAM" id="Coils"/>
    </source>
</evidence>
<name>A0A6U5LFN6_9STRA</name>
<evidence type="ECO:0000256" key="2">
    <source>
        <dbReference type="SAM" id="MobiDB-lite"/>
    </source>
</evidence>
<evidence type="ECO:0000313" key="4">
    <source>
        <dbReference type="EMBL" id="CAD8900623.1"/>
    </source>
</evidence>
<reference evidence="4" key="1">
    <citation type="submission" date="2021-01" db="EMBL/GenBank/DDBJ databases">
        <authorList>
            <person name="Corre E."/>
            <person name="Pelletier E."/>
            <person name="Niang G."/>
            <person name="Scheremetjew M."/>
            <person name="Finn R."/>
            <person name="Kale V."/>
            <person name="Holt S."/>
            <person name="Cochrane G."/>
            <person name="Meng A."/>
            <person name="Brown T."/>
            <person name="Cohen L."/>
        </authorList>
    </citation>
    <scope>NUCLEOTIDE SEQUENCE</scope>
    <source>
        <strain evidence="4">308</strain>
    </source>
</reference>
<feature type="compositionally biased region" description="Polar residues" evidence="2">
    <location>
        <begin position="199"/>
        <end position="212"/>
    </location>
</feature>
<evidence type="ECO:0000313" key="3">
    <source>
        <dbReference type="EMBL" id="CAD8900622.1"/>
    </source>
</evidence>
<dbReference type="EMBL" id="HBFR01038161">
    <property type="protein sequence ID" value="CAD8900622.1"/>
    <property type="molecule type" value="Transcribed_RNA"/>
</dbReference>
<gene>
    <name evidence="3" type="ORF">CHYS00102_LOCUS27839</name>
    <name evidence="4" type="ORF">CHYS00102_LOCUS27840</name>
</gene>
<feature type="coiled-coil region" evidence="1">
    <location>
        <begin position="94"/>
        <end position="128"/>
    </location>
</feature>
<protein>
    <submittedName>
        <fullName evidence="4">Uncharacterized protein</fullName>
    </submittedName>
</protein>
<feature type="region of interest" description="Disordered" evidence="2">
    <location>
        <begin position="199"/>
        <end position="227"/>
    </location>
</feature>
<accession>A0A6U5LFN6</accession>
<dbReference type="EMBL" id="HBFR01038162">
    <property type="protein sequence ID" value="CAD8900623.1"/>
    <property type="molecule type" value="Transcribed_RNA"/>
</dbReference>
<sequence length="257" mass="29030">MPVTPMRPAHEGYSSGASTPTNISAQQQTLMDESGKMLEYMRKEVFKLRQQNTQLRADYNVMKDTNTRLHEVNASAGASFAALNQHYKQMAKHNAKLTQAVQDSKKNAAALQINNHELKEELRMKQDTYITEVTTRLNYQRVMGRMVDFICQESSDEYVVDEIMALQEECDLHHQGTEPKGMMGEGKAEIKKILRRFSTPNKNFPSPGQNFVTPGKAHRPPGQQGVGHMPVPMQRGPRDPMNTPTIASKLKSFFYTG</sequence>
<dbReference type="AlphaFoldDB" id="A0A6U5LFN6"/>
<proteinExistence type="predicted"/>